<sequence length="91" mass="9757">MSQSQALAIAPTVPAVRRAASPPARRPHAGARNFRFPTNRNNKGVKLGESAEDKAMIEAFIRDKGVSVLQPGHAWGSKPMPTFDAFAAPSF</sequence>
<dbReference type="KEGG" id="mea:Mex_2p0493"/>
<feature type="compositionally biased region" description="Low complexity" evidence="1">
    <location>
        <begin position="8"/>
        <end position="23"/>
    </location>
</feature>
<dbReference type="RefSeq" id="WP_003606698.1">
    <property type="nucleotide sequence ID" value="NC_012811.1"/>
</dbReference>
<accession>C5B4F9</accession>
<feature type="region of interest" description="Disordered" evidence="1">
    <location>
        <begin position="1"/>
        <end position="45"/>
    </location>
</feature>
<keyword evidence="3" id="KW-1185">Reference proteome</keyword>
<proteinExistence type="predicted"/>
<dbReference type="EMBL" id="CP001511">
    <property type="protein sequence ID" value="ACS43341.1"/>
    <property type="molecule type" value="Genomic_DNA"/>
</dbReference>
<evidence type="ECO:0000256" key="1">
    <source>
        <dbReference type="SAM" id="MobiDB-lite"/>
    </source>
</evidence>
<protein>
    <submittedName>
        <fullName evidence="2">Uncharacterized protein</fullName>
    </submittedName>
</protein>
<name>C5B4F9_METEA</name>
<keyword evidence="2" id="KW-0614">Plasmid</keyword>
<dbReference type="HOGENOM" id="CLU_2423535_0_0_5"/>
<dbReference type="AlphaFoldDB" id="C5B4F9"/>
<organism evidence="2 3">
    <name type="scientific">Methylorubrum extorquens (strain ATCC 14718 / DSM 1338 / JCM 2805 / NCIMB 9133 / AM1)</name>
    <name type="common">Methylobacterium extorquens</name>
    <dbReference type="NCBI Taxonomy" id="272630"/>
    <lineage>
        <taxon>Bacteria</taxon>
        <taxon>Pseudomonadati</taxon>
        <taxon>Pseudomonadota</taxon>
        <taxon>Alphaproteobacteria</taxon>
        <taxon>Hyphomicrobiales</taxon>
        <taxon>Methylobacteriaceae</taxon>
        <taxon>Methylorubrum</taxon>
    </lineage>
</organism>
<geneLocation type="plasmid" evidence="2 3">
    <name>megaplasmid</name>
</geneLocation>
<reference evidence="2 3" key="1">
    <citation type="journal article" date="2009" name="PLoS ONE">
        <title>Methylobacterium genome sequences: a reference blueprint to investigate microbial metabolism of C1 compounds from natural and industrial sources.</title>
        <authorList>
            <person name="Vuilleumier S."/>
            <person name="Chistoserdova L."/>
            <person name="Lee M.-C."/>
            <person name="Bringel F."/>
            <person name="Lajus A."/>
            <person name="Zhou Y."/>
            <person name="Gourion B."/>
            <person name="Barbe V."/>
            <person name="Chang J."/>
            <person name="Cruveiller S."/>
            <person name="Dossat C."/>
            <person name="Gillett W."/>
            <person name="Gruffaz C."/>
            <person name="Haugen E."/>
            <person name="Hourcade E."/>
            <person name="Levy R."/>
            <person name="Mangenot S."/>
            <person name="Muller E."/>
            <person name="Nadalig T."/>
            <person name="Pagni M."/>
            <person name="Penny C."/>
            <person name="Peyraud R."/>
            <person name="Robinson D.G."/>
            <person name="Roche D."/>
            <person name="Rouy Z."/>
            <person name="Saenampechek C."/>
            <person name="Salvignol G."/>
            <person name="Vallenet D."/>
            <person name="Wu Z."/>
            <person name="Marx C.J."/>
            <person name="Vorholt J.A."/>
            <person name="Olson M.V."/>
            <person name="Kaul R."/>
            <person name="Weissenbach J."/>
            <person name="Medigue C."/>
            <person name="Lidstrom M.E."/>
        </authorList>
    </citation>
    <scope>NUCLEOTIDE SEQUENCE [LARGE SCALE GENOMIC DNA]</scope>
    <source>
        <strain evidence="3">ATCC 14718 / DSM 1338 / JCM 2805 / NCIMB 9133 / AM1</strain>
    </source>
</reference>
<dbReference type="Proteomes" id="UP000009081">
    <property type="component" value="Plasmid megaplasmid"/>
</dbReference>
<gene>
    <name evidence="2" type="ordered locus">MexAM1_META2p0493</name>
</gene>
<evidence type="ECO:0000313" key="3">
    <source>
        <dbReference type="Proteomes" id="UP000009081"/>
    </source>
</evidence>
<evidence type="ECO:0000313" key="2">
    <source>
        <dbReference type="EMBL" id="ACS43341.1"/>
    </source>
</evidence>